<dbReference type="InterPro" id="IPR016484">
    <property type="entry name" value="GTPase_Der"/>
</dbReference>
<comment type="similarity">
    <text evidence="1">Belongs to the TRAFAC class TrmE-Era-EngA-EngB-Septin-like GTPase superfamily. EngA (Der) GTPase family.</text>
</comment>
<name>A0A381XLS1_9ZZZZ</name>
<keyword evidence="4" id="KW-0677">Repeat</keyword>
<dbReference type="CDD" id="cd01895">
    <property type="entry name" value="EngA2"/>
    <property type="match status" value="1"/>
</dbReference>
<dbReference type="InterPro" id="IPR003593">
    <property type="entry name" value="AAA+_ATPase"/>
</dbReference>
<evidence type="ECO:0000256" key="5">
    <source>
        <dbReference type="ARBA" id="ARBA00022741"/>
    </source>
</evidence>
<evidence type="ECO:0000256" key="6">
    <source>
        <dbReference type="ARBA" id="ARBA00023134"/>
    </source>
</evidence>
<dbReference type="PANTHER" id="PTHR43834">
    <property type="entry name" value="GTPASE DER"/>
    <property type="match status" value="1"/>
</dbReference>
<dbReference type="InterPro" id="IPR015946">
    <property type="entry name" value="KH_dom-like_a/b"/>
</dbReference>
<dbReference type="SUPFAM" id="SSF52540">
    <property type="entry name" value="P-loop containing nucleoside triphosphate hydrolases"/>
    <property type="match status" value="2"/>
</dbReference>
<evidence type="ECO:0000256" key="1">
    <source>
        <dbReference type="ARBA" id="ARBA00008279"/>
    </source>
</evidence>
<dbReference type="CDD" id="cd01894">
    <property type="entry name" value="EngA1"/>
    <property type="match status" value="1"/>
</dbReference>
<keyword evidence="6" id="KW-0342">GTP-binding</keyword>
<dbReference type="PANTHER" id="PTHR43834:SF6">
    <property type="entry name" value="GTPASE DER"/>
    <property type="match status" value="1"/>
</dbReference>
<feature type="domain" description="EngA-type G" evidence="8">
    <location>
        <begin position="203"/>
        <end position="379"/>
    </location>
</feature>
<evidence type="ECO:0000259" key="8">
    <source>
        <dbReference type="PROSITE" id="PS51712"/>
    </source>
</evidence>
<dbReference type="PIRSF" id="PIRSF006485">
    <property type="entry name" value="GTP-binding_EngA"/>
    <property type="match status" value="1"/>
</dbReference>
<dbReference type="Pfam" id="PF14714">
    <property type="entry name" value="KH_dom-like"/>
    <property type="match status" value="1"/>
</dbReference>
<dbReference type="GO" id="GO:0042254">
    <property type="term" value="P:ribosome biogenesis"/>
    <property type="evidence" value="ECO:0007669"/>
    <property type="project" value="UniProtKB-KW"/>
</dbReference>
<organism evidence="9">
    <name type="scientific">marine metagenome</name>
    <dbReference type="NCBI Taxonomy" id="408172"/>
    <lineage>
        <taxon>unclassified sequences</taxon>
        <taxon>metagenomes</taxon>
        <taxon>ecological metagenomes</taxon>
    </lineage>
</organism>
<dbReference type="EMBL" id="UINC01015588">
    <property type="protein sequence ID" value="SVA65540.1"/>
    <property type="molecule type" value="Genomic_DNA"/>
</dbReference>
<sequence length="466" mass="52473">MPDIQTQDEGQIALPHDSHVSLPIVAIVGRPNVGKSSLFNRILGRRHAIVSEVSGTTRDRLISQVEWLDRSFILIDTGGLETRPEGPIRERVQEQADMAVAGADVIIFLTDVTEGLTVDDLAAVERLRRTTKPVILAVNKVDNETREFSASEFYQLGLQEPMLISAYHNIGVYPLMDQVFALLPTPPEFDEDWEPDESAPTDLKIAIIGRTNVGKSMLMNSILGQERSIVTPEAGTTRDALDTYMSYDGHDITLIDTAGMRRRGLVQRGIEKFSVIRAVNAVGRSEITLLVIDATELATAQDSHIAGLAWEMCRGLIVVVNKWDLAEDGSRYAQQRTDDLIRDKLQFMSYVPIVFTSALHGRGIDPLLRTILELQQERSRFVPSRELQYVMAKALASHAPPPVKGHSRERVYFSRLRQVGINPPTFLFTVDKPWLVHFSYERYMENQIRSNFGFDHTHLKLVFKRS</sequence>
<dbReference type="NCBIfam" id="TIGR03594">
    <property type="entry name" value="GTPase_EngA"/>
    <property type="match status" value="1"/>
</dbReference>
<evidence type="ECO:0000256" key="4">
    <source>
        <dbReference type="ARBA" id="ARBA00022737"/>
    </source>
</evidence>
<accession>A0A381XLS1</accession>
<dbReference type="NCBIfam" id="TIGR00231">
    <property type="entry name" value="small_GTP"/>
    <property type="match status" value="2"/>
</dbReference>
<keyword evidence="3" id="KW-0690">Ribosome biogenesis</keyword>
<dbReference type="FunFam" id="3.40.50.300:FF:000057">
    <property type="entry name" value="GTPase Der"/>
    <property type="match status" value="1"/>
</dbReference>
<evidence type="ECO:0000313" key="9">
    <source>
        <dbReference type="EMBL" id="SVA65540.1"/>
    </source>
</evidence>
<dbReference type="Gene3D" id="3.40.50.300">
    <property type="entry name" value="P-loop containing nucleotide triphosphate hydrolases"/>
    <property type="match status" value="2"/>
</dbReference>
<feature type="domain" description="EngA-type G" evidence="8">
    <location>
        <begin position="23"/>
        <end position="187"/>
    </location>
</feature>
<dbReference type="Pfam" id="PF01926">
    <property type="entry name" value="MMR_HSR1"/>
    <property type="match status" value="2"/>
</dbReference>
<dbReference type="Gene3D" id="3.30.300.20">
    <property type="match status" value="1"/>
</dbReference>
<gene>
    <name evidence="9" type="ORF">METZ01_LOCUS118394</name>
</gene>
<dbReference type="PROSITE" id="PS51712">
    <property type="entry name" value="G_ENGA"/>
    <property type="match status" value="2"/>
</dbReference>
<dbReference type="SMART" id="SM00382">
    <property type="entry name" value="AAA"/>
    <property type="match status" value="2"/>
</dbReference>
<evidence type="ECO:0000256" key="7">
    <source>
        <dbReference type="ARBA" id="ARBA00032345"/>
    </source>
</evidence>
<keyword evidence="5" id="KW-0547">Nucleotide-binding</keyword>
<evidence type="ECO:0000256" key="2">
    <source>
        <dbReference type="ARBA" id="ARBA00020953"/>
    </source>
</evidence>
<proteinExistence type="inferred from homology"/>
<dbReference type="GO" id="GO:0043022">
    <property type="term" value="F:ribosome binding"/>
    <property type="evidence" value="ECO:0007669"/>
    <property type="project" value="TreeGrafter"/>
</dbReference>
<dbReference type="InterPro" id="IPR005225">
    <property type="entry name" value="Small_GTP-bd"/>
</dbReference>
<dbReference type="GO" id="GO:0005525">
    <property type="term" value="F:GTP binding"/>
    <property type="evidence" value="ECO:0007669"/>
    <property type="project" value="UniProtKB-KW"/>
</dbReference>
<reference evidence="9" key="1">
    <citation type="submission" date="2018-05" db="EMBL/GenBank/DDBJ databases">
        <authorList>
            <person name="Lanie J.A."/>
            <person name="Ng W.-L."/>
            <person name="Kazmierczak K.M."/>
            <person name="Andrzejewski T.M."/>
            <person name="Davidsen T.M."/>
            <person name="Wayne K.J."/>
            <person name="Tettelin H."/>
            <person name="Glass J.I."/>
            <person name="Rusch D."/>
            <person name="Podicherti R."/>
            <person name="Tsui H.-C.T."/>
            <person name="Winkler M.E."/>
        </authorList>
    </citation>
    <scope>NUCLEOTIDE SEQUENCE</scope>
</reference>
<dbReference type="InterPro" id="IPR027417">
    <property type="entry name" value="P-loop_NTPase"/>
</dbReference>
<dbReference type="InterPro" id="IPR031166">
    <property type="entry name" value="G_ENGA"/>
</dbReference>
<dbReference type="HAMAP" id="MF_00195">
    <property type="entry name" value="GTPase_Der"/>
    <property type="match status" value="1"/>
</dbReference>
<dbReference type="InterPro" id="IPR006073">
    <property type="entry name" value="GTP-bd"/>
</dbReference>
<dbReference type="InterPro" id="IPR032859">
    <property type="entry name" value="KH_dom-like"/>
</dbReference>
<evidence type="ECO:0000256" key="3">
    <source>
        <dbReference type="ARBA" id="ARBA00022517"/>
    </source>
</evidence>
<protein>
    <recommendedName>
        <fullName evidence="2">GTPase Der</fullName>
    </recommendedName>
    <alternativeName>
        <fullName evidence="7">GTP-binding protein EngA</fullName>
    </alternativeName>
</protein>
<dbReference type="FunFam" id="3.40.50.300:FF:000040">
    <property type="entry name" value="GTPase Der"/>
    <property type="match status" value="1"/>
</dbReference>
<dbReference type="AlphaFoldDB" id="A0A381XLS1"/>